<dbReference type="InterPro" id="IPR017871">
    <property type="entry name" value="ABC_transporter-like_CS"/>
</dbReference>
<dbReference type="Gene3D" id="3.40.50.300">
    <property type="entry name" value="P-loop containing nucleotide triphosphate hydrolases"/>
    <property type="match status" value="1"/>
</dbReference>
<dbReference type="RefSeq" id="WP_127190137.1">
    <property type="nucleotide sequence ID" value="NZ_RZNY01000001.1"/>
</dbReference>
<reference evidence="5 6" key="1">
    <citation type="submission" date="2018-12" db="EMBL/GenBank/DDBJ databases">
        <authorList>
            <person name="Sun L."/>
            <person name="Chen Z."/>
        </authorList>
    </citation>
    <scope>NUCLEOTIDE SEQUENCE [LARGE SCALE GENOMIC DNA]</scope>
    <source>
        <strain evidence="5 6">DSM 15890</strain>
    </source>
</reference>
<dbReference type="GO" id="GO:0016887">
    <property type="term" value="F:ATP hydrolysis activity"/>
    <property type="evidence" value="ECO:0007669"/>
    <property type="project" value="InterPro"/>
</dbReference>
<keyword evidence="6" id="KW-1185">Reference proteome</keyword>
<dbReference type="PANTHER" id="PTHR42781:SF8">
    <property type="entry name" value="BICARBONATE TRANSPORT ATP-BINDING PROTEIN CMPC"/>
    <property type="match status" value="1"/>
</dbReference>
<sequence length="258" mass="29124">MSYSRNKGLEINSLTVEYQEGHLALEQMDLCLPEHSIYTMIGPSGCGKSTLLRAIAGLVQSYTGEIKFNDQSLRKQGTALIGLVPQNYGLLPWKTVHSNIRMAMRISDSGRHTKGQQEQQITSWLTAMGIADLAQRYPLSLSGGQQQRVAIARAFAILPEIMLLDEPFSALDAITREEIQTIFLENWISHPTTTLFVTHDVEEAILLGEKIVVMPSNKEEPPVIIDNPVFQISHEDKRDSDEFFAQTKRIRKVMQEKW</sequence>
<dbReference type="PROSITE" id="PS50893">
    <property type="entry name" value="ABC_TRANSPORTER_2"/>
    <property type="match status" value="1"/>
</dbReference>
<dbReference type="InterPro" id="IPR027417">
    <property type="entry name" value="P-loop_NTPase"/>
</dbReference>
<evidence type="ECO:0000259" key="4">
    <source>
        <dbReference type="PROSITE" id="PS50893"/>
    </source>
</evidence>
<dbReference type="SUPFAM" id="SSF52540">
    <property type="entry name" value="P-loop containing nucleoside triphosphate hydrolases"/>
    <property type="match status" value="1"/>
</dbReference>
<keyword evidence="2" id="KW-0547">Nucleotide-binding</keyword>
<dbReference type="Proteomes" id="UP000279446">
    <property type="component" value="Unassembled WGS sequence"/>
</dbReference>
<dbReference type="InterPro" id="IPR003439">
    <property type="entry name" value="ABC_transporter-like_ATP-bd"/>
</dbReference>
<accession>A0A433YFB6</accession>
<dbReference type="PROSITE" id="PS00211">
    <property type="entry name" value="ABC_TRANSPORTER_1"/>
    <property type="match status" value="1"/>
</dbReference>
<evidence type="ECO:0000313" key="6">
    <source>
        <dbReference type="Proteomes" id="UP000279446"/>
    </source>
</evidence>
<feature type="domain" description="ABC transporter" evidence="4">
    <location>
        <begin position="9"/>
        <end position="241"/>
    </location>
</feature>
<dbReference type="InterPro" id="IPR003593">
    <property type="entry name" value="AAA+_ATPase"/>
</dbReference>
<dbReference type="EMBL" id="RZNY01000001">
    <property type="protein sequence ID" value="RUT48543.1"/>
    <property type="molecule type" value="Genomic_DNA"/>
</dbReference>
<dbReference type="SMART" id="SM00382">
    <property type="entry name" value="AAA"/>
    <property type="match status" value="1"/>
</dbReference>
<dbReference type="OrthoDB" id="9802264at2"/>
<name>A0A433YFB6_9BACL</name>
<dbReference type="GO" id="GO:0005524">
    <property type="term" value="F:ATP binding"/>
    <property type="evidence" value="ECO:0007669"/>
    <property type="project" value="UniProtKB-KW"/>
</dbReference>
<proteinExistence type="predicted"/>
<evidence type="ECO:0000256" key="3">
    <source>
        <dbReference type="ARBA" id="ARBA00022840"/>
    </source>
</evidence>
<dbReference type="InterPro" id="IPR050093">
    <property type="entry name" value="ABC_SmlMolc_Importer"/>
</dbReference>
<dbReference type="PANTHER" id="PTHR42781">
    <property type="entry name" value="SPERMIDINE/PUTRESCINE IMPORT ATP-BINDING PROTEIN POTA"/>
    <property type="match status" value="1"/>
</dbReference>
<comment type="caution">
    <text evidence="5">The sequence shown here is derived from an EMBL/GenBank/DDBJ whole genome shotgun (WGS) entry which is preliminary data.</text>
</comment>
<evidence type="ECO:0000313" key="5">
    <source>
        <dbReference type="EMBL" id="RUT48543.1"/>
    </source>
</evidence>
<evidence type="ECO:0000256" key="2">
    <source>
        <dbReference type="ARBA" id="ARBA00022741"/>
    </source>
</evidence>
<keyword evidence="3 5" id="KW-0067">ATP-binding</keyword>
<keyword evidence="1" id="KW-0813">Transport</keyword>
<evidence type="ECO:0000256" key="1">
    <source>
        <dbReference type="ARBA" id="ARBA00022448"/>
    </source>
</evidence>
<dbReference type="AlphaFoldDB" id="A0A433YFB6"/>
<protein>
    <submittedName>
        <fullName evidence="5">ATP-binding cassette domain-containing protein</fullName>
    </submittedName>
</protein>
<organism evidence="5 6">
    <name type="scientific">Paenibacillus anaericanus</name>
    <dbReference type="NCBI Taxonomy" id="170367"/>
    <lineage>
        <taxon>Bacteria</taxon>
        <taxon>Bacillati</taxon>
        <taxon>Bacillota</taxon>
        <taxon>Bacilli</taxon>
        <taxon>Bacillales</taxon>
        <taxon>Paenibacillaceae</taxon>
        <taxon>Paenibacillus</taxon>
    </lineage>
</organism>
<gene>
    <name evidence="5" type="ORF">EJP82_00940</name>
</gene>
<dbReference type="Pfam" id="PF00005">
    <property type="entry name" value="ABC_tran"/>
    <property type="match status" value="1"/>
</dbReference>